<dbReference type="EMBL" id="CP119944">
    <property type="protein sequence ID" value="WFC99278.1"/>
    <property type="molecule type" value="Genomic_DNA"/>
</dbReference>
<proteinExistence type="inferred from homology"/>
<dbReference type="Pfam" id="PF04840">
    <property type="entry name" value="Vps16_C"/>
    <property type="match status" value="2"/>
</dbReference>
<evidence type="ECO:0000256" key="2">
    <source>
        <dbReference type="PIRNR" id="PIRNR007949"/>
    </source>
</evidence>
<organism evidence="5 6">
    <name type="scientific">Malassezia yamatoensis</name>
    <dbReference type="NCBI Taxonomy" id="253288"/>
    <lineage>
        <taxon>Eukaryota</taxon>
        <taxon>Fungi</taxon>
        <taxon>Dikarya</taxon>
        <taxon>Basidiomycota</taxon>
        <taxon>Ustilaginomycotina</taxon>
        <taxon>Malasseziomycetes</taxon>
        <taxon>Malasseziales</taxon>
        <taxon>Malasseziaceae</taxon>
        <taxon>Malassezia</taxon>
    </lineage>
</organism>
<evidence type="ECO:0000313" key="6">
    <source>
        <dbReference type="Proteomes" id="UP001219567"/>
    </source>
</evidence>
<dbReference type="Proteomes" id="UP001219567">
    <property type="component" value="Chromosome 2"/>
</dbReference>
<dbReference type="GO" id="GO:0006886">
    <property type="term" value="P:intracellular protein transport"/>
    <property type="evidence" value="ECO:0007669"/>
    <property type="project" value="InterPro"/>
</dbReference>
<dbReference type="InterPro" id="IPR016534">
    <property type="entry name" value="VPS16"/>
</dbReference>
<comment type="similarity">
    <text evidence="1 2">Belongs to the VPS16 family.</text>
</comment>
<dbReference type="PIRSF" id="PIRSF007949">
    <property type="entry name" value="VPS16"/>
    <property type="match status" value="1"/>
</dbReference>
<dbReference type="Pfam" id="PF04841">
    <property type="entry name" value="Vps16_N"/>
    <property type="match status" value="2"/>
</dbReference>
<evidence type="ECO:0000256" key="1">
    <source>
        <dbReference type="ARBA" id="ARBA00009250"/>
    </source>
</evidence>
<evidence type="ECO:0000259" key="4">
    <source>
        <dbReference type="Pfam" id="PF04841"/>
    </source>
</evidence>
<keyword evidence="6" id="KW-1185">Reference proteome</keyword>
<dbReference type="GO" id="GO:0042144">
    <property type="term" value="P:vacuole fusion, non-autophagic"/>
    <property type="evidence" value="ECO:0007669"/>
    <property type="project" value="TreeGrafter"/>
</dbReference>
<keyword evidence="2" id="KW-0653">Protein transport</keyword>
<feature type="domain" description="Vps16 N-terminal" evidence="4">
    <location>
        <begin position="7"/>
        <end position="124"/>
    </location>
</feature>
<keyword evidence="2" id="KW-0813">Transport</keyword>
<dbReference type="Gene3D" id="1.10.150.780">
    <property type="entry name" value="Vps16, C-terminal region"/>
    <property type="match status" value="1"/>
</dbReference>
<dbReference type="GO" id="GO:0003779">
    <property type="term" value="F:actin binding"/>
    <property type="evidence" value="ECO:0007669"/>
    <property type="project" value="TreeGrafter"/>
</dbReference>
<name>A0AAJ5YU45_9BASI</name>
<comment type="function">
    <text evidence="2">Essential for vacuolar protein sorting. Required for vacuole biogenesis, stability and to maintain vacuole morphology.</text>
</comment>
<dbReference type="AlphaFoldDB" id="A0AAJ5YU45"/>
<dbReference type="GO" id="GO:0030897">
    <property type="term" value="C:HOPS complex"/>
    <property type="evidence" value="ECO:0007669"/>
    <property type="project" value="TreeGrafter"/>
</dbReference>
<evidence type="ECO:0000259" key="3">
    <source>
        <dbReference type="Pfam" id="PF04840"/>
    </source>
</evidence>
<dbReference type="InterPro" id="IPR038132">
    <property type="entry name" value="Vps16_C_sf"/>
</dbReference>
<accession>A0AAJ5YU45</accession>
<protein>
    <recommendedName>
        <fullName evidence="2">Probable vacuolar protein sorting-associated protein 16 homolog</fullName>
    </recommendedName>
</protein>
<gene>
    <name evidence="5" type="primary">vps16</name>
    <name evidence="5" type="ORF">MYAM1_002022</name>
</gene>
<evidence type="ECO:0000313" key="5">
    <source>
        <dbReference type="EMBL" id="WFC99278.1"/>
    </source>
</evidence>
<dbReference type="PANTHER" id="PTHR12811">
    <property type="entry name" value="VACUOLAR PROTEIN SORTING VPS16"/>
    <property type="match status" value="1"/>
</dbReference>
<feature type="domain" description="Vps16 C-terminal" evidence="3">
    <location>
        <begin position="568"/>
        <end position="648"/>
    </location>
</feature>
<sequence length="894" mass="99521">MPDEWQPAAEWHALGYAFYRRTIEYEMVWPIQKLDEYWLASSQDGGLIALLRDPTQFVAVGEMGSIERRIKIYTGAGQLLETIPVCYGLTQWDNANVIRLGFTWRDELVVVTDEGQVKLFAILNPNQNASGWVNATSSTSYISLSLGQSAAEIGVASAEVLLHCVVAMLRDGSIAQLFFPGVNQDFETDSIWLSASETIAPRQFDAIPGDPTSITAWSVCAASKTVLVSTQSNLYTLKDGSYKSMAIDEPLDVICPSPNGKLLALISNKNLRVVTVDALRELRSWSIADSNQYNTCEPSKPVLPPLSRPDFHTRISNKGGIGGTGIARIAWCGDDTVVLAWRNSISIVGPVDEPLSLKVPGMTHIFGHTHGLQMVHTEAHEYLNRVEAESEAVLRPGSTDNAAILLEASQLAQLNDPRAYEMIQALHKNLPTAIQMSISAASQAWDVHTQQRLLKAALFGKTFLDEYDSSYYLEVARTLRVLNAVRDYRIGIPAHYSDMTPERVSRLLYELCMRHMHHTAARICEYLSIRPDNVLKHWARAKILFAKSNTAQLAEQIIARFETAQALDFAEIALIAWQSGNAKLATLLLDHETRAVEQVPLLLHLQENSLALQRAVESGDSDLIYYTMFQLQQRMSRGDFFRVLQTRFEAPTIDIPSRTVGLRPACDAVYQNLATTLLERYAQEQDQELLHDLYFLDDNSSAQALFCLKQAPTDPTRYGERVDSLRKAAQFFGNDRGHTQDAKLSMEAVSLLGFQAGLDTELANMNIRIPCKTLVGLPLVRTIEICIQHGLNKRADRLKNEHKMPERLFFATKVHAYISVQDWANLAKCVGKRPPGGLTPIVSALINANHLQEACRYARMAAVERNSRASLQALIERCPVGEQKAALQTTLSST</sequence>
<dbReference type="PANTHER" id="PTHR12811:SF0">
    <property type="entry name" value="VACUOLAR PROTEIN SORTING-ASSOCIATED PROTEIN 16 HOMOLOG"/>
    <property type="match status" value="1"/>
</dbReference>
<feature type="domain" description="Vps16 C-terminal" evidence="3">
    <location>
        <begin position="672"/>
        <end position="870"/>
    </location>
</feature>
<dbReference type="InterPro" id="IPR006925">
    <property type="entry name" value="Vps16_C"/>
</dbReference>
<reference evidence="5 6" key="1">
    <citation type="submission" date="2023-03" db="EMBL/GenBank/DDBJ databases">
        <title>Mating type loci evolution in Malassezia.</title>
        <authorList>
            <person name="Coelho M.A."/>
        </authorList>
    </citation>
    <scope>NUCLEOTIDE SEQUENCE [LARGE SCALE GENOMIC DNA]</scope>
    <source>
        <strain evidence="5 6">CBS 9725</strain>
    </source>
</reference>
<feature type="domain" description="Vps16 N-terminal" evidence="4">
    <location>
        <begin position="328"/>
        <end position="470"/>
    </location>
</feature>
<dbReference type="GO" id="GO:0005768">
    <property type="term" value="C:endosome"/>
    <property type="evidence" value="ECO:0007669"/>
    <property type="project" value="TreeGrafter"/>
</dbReference>
<dbReference type="GO" id="GO:0016197">
    <property type="term" value="P:endosomal transport"/>
    <property type="evidence" value="ECO:0007669"/>
    <property type="project" value="TreeGrafter"/>
</dbReference>
<dbReference type="InterPro" id="IPR006926">
    <property type="entry name" value="Vps16_N"/>
</dbReference>